<feature type="active site" description="Proton donor" evidence="8">
    <location>
        <position position="94"/>
    </location>
</feature>
<dbReference type="OrthoDB" id="9764501at2"/>
<comment type="cofactor">
    <cofactor evidence="1 7 9">
        <name>FMN</name>
        <dbReference type="ChEBI" id="CHEBI:58210"/>
    </cofactor>
</comment>
<organism evidence="11 12">
    <name type="scientific">Parablautia muri</name>
    <dbReference type="NCBI Taxonomy" id="2320879"/>
    <lineage>
        <taxon>Bacteria</taxon>
        <taxon>Bacillati</taxon>
        <taxon>Bacillota</taxon>
        <taxon>Clostridia</taxon>
        <taxon>Lachnospirales</taxon>
        <taxon>Lachnospiraceae</taxon>
        <taxon>Parablautia</taxon>
    </lineage>
</organism>
<evidence type="ECO:0000256" key="1">
    <source>
        <dbReference type="ARBA" id="ARBA00001917"/>
    </source>
</evidence>
<feature type="binding site" evidence="9">
    <location>
        <position position="167"/>
    </location>
    <ligand>
        <name>FMN</name>
        <dbReference type="ChEBI" id="CHEBI:58210"/>
    </ligand>
</feature>
<evidence type="ECO:0000256" key="7">
    <source>
        <dbReference type="PIRNR" id="PIRNR006621"/>
    </source>
</evidence>
<dbReference type="PANTHER" id="PTHR45846:SF1">
    <property type="entry name" value="TRNA-DIHYDROURIDINE(47) SYNTHASE [NAD(P)(+)]-LIKE"/>
    <property type="match status" value="1"/>
</dbReference>
<dbReference type="Gene3D" id="3.20.20.70">
    <property type="entry name" value="Aldolase class I"/>
    <property type="match status" value="1"/>
</dbReference>
<dbReference type="GO" id="GO:0003723">
    <property type="term" value="F:RNA binding"/>
    <property type="evidence" value="ECO:0007669"/>
    <property type="project" value="TreeGrafter"/>
</dbReference>
<keyword evidence="3 7" id="KW-0288">FMN</keyword>
<protein>
    <recommendedName>
        <fullName evidence="7">tRNA-dihydrouridine synthase</fullName>
        <ecNumber evidence="7">1.3.1.-</ecNumber>
    </recommendedName>
</protein>
<reference evidence="11" key="1">
    <citation type="submission" date="2018-09" db="EMBL/GenBank/DDBJ databases">
        <title>Murine metabolic-syndrome-specific gut microbial biobank.</title>
        <authorList>
            <person name="Liu C."/>
        </authorList>
    </citation>
    <scope>NUCLEOTIDE SEQUENCE</scope>
    <source>
        <strain evidence="11">D42-62</strain>
    </source>
</reference>
<evidence type="ECO:0000313" key="11">
    <source>
        <dbReference type="EMBL" id="NBJ94633.1"/>
    </source>
</evidence>
<evidence type="ECO:0000256" key="4">
    <source>
        <dbReference type="ARBA" id="ARBA00022694"/>
    </source>
</evidence>
<evidence type="ECO:0000256" key="3">
    <source>
        <dbReference type="ARBA" id="ARBA00022643"/>
    </source>
</evidence>
<dbReference type="InterPro" id="IPR035587">
    <property type="entry name" value="DUS-like_FMN-bd"/>
</dbReference>
<evidence type="ECO:0000256" key="5">
    <source>
        <dbReference type="ARBA" id="ARBA00022857"/>
    </source>
</evidence>
<dbReference type="GO" id="GO:0017150">
    <property type="term" value="F:tRNA dihydrouridine synthase activity"/>
    <property type="evidence" value="ECO:0007669"/>
    <property type="project" value="InterPro"/>
</dbReference>
<feature type="domain" description="DUS-like FMN-binding" evidence="10">
    <location>
        <begin position="5"/>
        <end position="298"/>
    </location>
</feature>
<dbReference type="AlphaFoldDB" id="A0A9X5BIY8"/>
<evidence type="ECO:0000256" key="9">
    <source>
        <dbReference type="PIRSR" id="PIRSR006621-2"/>
    </source>
</evidence>
<dbReference type="EC" id="1.3.1.-" evidence="7"/>
<comment type="function">
    <text evidence="7">Catalyzes the synthesis of 5,6-dihydrouridine (D), a modified base found in the D-loop of most tRNAs, via the reduction of the C5-C6 double bond in target uridines.</text>
</comment>
<dbReference type="PROSITE" id="PS01136">
    <property type="entry name" value="UPF0034"/>
    <property type="match status" value="1"/>
</dbReference>
<dbReference type="PIRSF" id="PIRSF006621">
    <property type="entry name" value="Dus"/>
    <property type="match status" value="1"/>
</dbReference>
<evidence type="ECO:0000313" key="12">
    <source>
        <dbReference type="Proteomes" id="UP001154420"/>
    </source>
</evidence>
<evidence type="ECO:0000256" key="2">
    <source>
        <dbReference type="ARBA" id="ARBA00022630"/>
    </source>
</evidence>
<dbReference type="InterPro" id="IPR018517">
    <property type="entry name" value="tRNA_hU_synthase_CS"/>
</dbReference>
<dbReference type="SUPFAM" id="SSF51395">
    <property type="entry name" value="FMN-linked oxidoreductases"/>
    <property type="match status" value="1"/>
</dbReference>
<proteinExistence type="inferred from homology"/>
<keyword evidence="6 7" id="KW-0560">Oxidoreductase</keyword>
<keyword evidence="4 7" id="KW-0819">tRNA processing</keyword>
<keyword evidence="9" id="KW-0547">Nucleotide-binding</keyword>
<name>A0A9X5BIY8_9FIRM</name>
<feature type="binding site" evidence="9">
    <location>
        <position position="138"/>
    </location>
    <ligand>
        <name>FMN</name>
        <dbReference type="ChEBI" id="CHEBI:58210"/>
    </ligand>
</feature>
<evidence type="ECO:0000256" key="6">
    <source>
        <dbReference type="ARBA" id="ARBA00023002"/>
    </source>
</evidence>
<dbReference type="InterPro" id="IPR013785">
    <property type="entry name" value="Aldolase_TIM"/>
</dbReference>
<evidence type="ECO:0000256" key="8">
    <source>
        <dbReference type="PIRSR" id="PIRSR006621-1"/>
    </source>
</evidence>
<keyword evidence="5" id="KW-0521">NADP</keyword>
<evidence type="ECO:0000259" key="10">
    <source>
        <dbReference type="Pfam" id="PF01207"/>
    </source>
</evidence>
<gene>
    <name evidence="11" type="ORF">D5281_19145</name>
</gene>
<keyword evidence="2 7" id="KW-0285">Flavoprotein</keyword>
<comment type="similarity">
    <text evidence="7">Belongs to the dus family.</text>
</comment>
<dbReference type="Proteomes" id="UP001154420">
    <property type="component" value="Unassembled WGS sequence"/>
</dbReference>
<feature type="binding site" evidence="9">
    <location>
        <position position="64"/>
    </location>
    <ligand>
        <name>FMN</name>
        <dbReference type="ChEBI" id="CHEBI:58210"/>
    </ligand>
</feature>
<dbReference type="Pfam" id="PF01207">
    <property type="entry name" value="Dus"/>
    <property type="match status" value="1"/>
</dbReference>
<comment type="caution">
    <text evidence="11">The sequence shown here is derived from an EMBL/GenBank/DDBJ whole genome shotgun (WGS) entry which is preliminary data.</text>
</comment>
<keyword evidence="12" id="KW-1185">Reference proteome</keyword>
<dbReference type="CDD" id="cd02801">
    <property type="entry name" value="DUS_like_FMN"/>
    <property type="match status" value="1"/>
</dbReference>
<dbReference type="EMBL" id="QZDT01000045">
    <property type="protein sequence ID" value="NBJ94633.1"/>
    <property type="molecule type" value="Genomic_DNA"/>
</dbReference>
<sequence>MQFYLAPMEEVTGYVYRNVYHMLFDDVDKYFMPFIAPTKKRVLKTRDRKETAPENNQGVYAVPQILTNHAEQFLDTCDKLLELGYYEINLNLGCPSATVVRKAKGSGFLADTGRLDRFFEVIFRDMDKAKVSLKISVKTRIGLEFPEEFEDILKIFNRYPISEVIIHPRLQKDYYNNTPDLNVFSHALAQSVHPLCYNGDIFTKRQYDDFIEKFPTVERIMLGRGIVANPGLVREVKTGERISKEALKEYHDKLYAGYREALGSEKDALFKMKELWFYLGKSFTGAEKYLKKIRKANRPEEYASAVNGVFK</sequence>
<dbReference type="GO" id="GO:0050660">
    <property type="term" value="F:flavin adenine dinucleotide binding"/>
    <property type="evidence" value="ECO:0007669"/>
    <property type="project" value="InterPro"/>
</dbReference>
<dbReference type="PANTHER" id="PTHR45846">
    <property type="entry name" value="TRNA-DIHYDROURIDINE(47) SYNTHASE [NAD(P)(+)]-LIKE"/>
    <property type="match status" value="1"/>
</dbReference>
<feature type="binding site" evidence="9">
    <location>
        <begin position="223"/>
        <end position="224"/>
    </location>
    <ligand>
        <name>FMN</name>
        <dbReference type="ChEBI" id="CHEBI:58210"/>
    </ligand>
</feature>
<dbReference type="InterPro" id="IPR001269">
    <property type="entry name" value="DUS_fam"/>
</dbReference>
<accession>A0A9X5BIY8</accession>